<protein>
    <recommendedName>
        <fullName evidence="1">F-box domain-containing protein</fullName>
    </recommendedName>
</protein>
<name>A0AAW1KY64_SAPOF</name>
<evidence type="ECO:0000313" key="3">
    <source>
        <dbReference type="Proteomes" id="UP001443914"/>
    </source>
</evidence>
<dbReference type="PANTHER" id="PTHR35546">
    <property type="entry name" value="F-BOX PROTEIN INTERACTION DOMAIN PROTEIN-RELATED"/>
    <property type="match status" value="1"/>
</dbReference>
<dbReference type="Proteomes" id="UP001443914">
    <property type="component" value="Unassembled WGS sequence"/>
</dbReference>
<dbReference type="Pfam" id="PF00646">
    <property type="entry name" value="F-box"/>
    <property type="match status" value="1"/>
</dbReference>
<dbReference type="InterPro" id="IPR036047">
    <property type="entry name" value="F-box-like_dom_sf"/>
</dbReference>
<evidence type="ECO:0000313" key="2">
    <source>
        <dbReference type="EMBL" id="KAK9725351.1"/>
    </source>
</evidence>
<gene>
    <name evidence="2" type="ORF">RND81_05G138000</name>
</gene>
<dbReference type="PANTHER" id="PTHR35546:SF130">
    <property type="entry name" value="EXPRESSED PROTEIN"/>
    <property type="match status" value="1"/>
</dbReference>
<dbReference type="EMBL" id="JBDFQZ010000005">
    <property type="protein sequence ID" value="KAK9725351.1"/>
    <property type="molecule type" value="Genomic_DNA"/>
</dbReference>
<feature type="domain" description="F-box" evidence="1">
    <location>
        <begin position="21"/>
        <end position="61"/>
    </location>
</feature>
<dbReference type="SMART" id="SM00256">
    <property type="entry name" value="FBOX"/>
    <property type="match status" value="1"/>
</dbReference>
<proteinExistence type="predicted"/>
<organism evidence="2 3">
    <name type="scientific">Saponaria officinalis</name>
    <name type="common">Common soapwort</name>
    <name type="synonym">Lychnis saponaria</name>
    <dbReference type="NCBI Taxonomy" id="3572"/>
    <lineage>
        <taxon>Eukaryota</taxon>
        <taxon>Viridiplantae</taxon>
        <taxon>Streptophyta</taxon>
        <taxon>Embryophyta</taxon>
        <taxon>Tracheophyta</taxon>
        <taxon>Spermatophyta</taxon>
        <taxon>Magnoliopsida</taxon>
        <taxon>eudicotyledons</taxon>
        <taxon>Gunneridae</taxon>
        <taxon>Pentapetalae</taxon>
        <taxon>Caryophyllales</taxon>
        <taxon>Caryophyllaceae</taxon>
        <taxon>Caryophylleae</taxon>
        <taxon>Saponaria</taxon>
    </lineage>
</organism>
<dbReference type="InterPro" id="IPR055290">
    <property type="entry name" value="At3g26010-like"/>
</dbReference>
<dbReference type="Gene3D" id="1.20.1280.50">
    <property type="match status" value="1"/>
</dbReference>
<keyword evidence="3" id="KW-1185">Reference proteome</keyword>
<dbReference type="InterPro" id="IPR001810">
    <property type="entry name" value="F-box_dom"/>
</dbReference>
<dbReference type="SUPFAM" id="SSF81383">
    <property type="entry name" value="F-box domain"/>
    <property type="match status" value="1"/>
</dbReference>
<sequence length="187" mass="21335">MNYNVCIKKGSLSSTTSIDRLTDDLLLDILCKLPCYRTAVRCKTVSKRWRSLISSCLFVSHAFTMHRDIEDNKPQSCALLLNMKTWAGNSVTSMVVLPRYQRILSLQFLPYPAKIVATYKDLALCFGVDPWSGLGMYYVCNPITNQWTALPPYERDQESLIRPSLRDRLPLVLLIYYAKKGMILGLS</sequence>
<dbReference type="AlphaFoldDB" id="A0AAW1KY64"/>
<evidence type="ECO:0000259" key="1">
    <source>
        <dbReference type="SMART" id="SM00256"/>
    </source>
</evidence>
<reference evidence="2" key="1">
    <citation type="submission" date="2024-03" db="EMBL/GenBank/DDBJ databases">
        <title>WGS assembly of Saponaria officinalis var. Norfolk2.</title>
        <authorList>
            <person name="Jenkins J."/>
            <person name="Shu S."/>
            <person name="Grimwood J."/>
            <person name="Barry K."/>
            <person name="Goodstein D."/>
            <person name="Schmutz J."/>
            <person name="Leebens-Mack J."/>
            <person name="Osbourn A."/>
        </authorList>
    </citation>
    <scope>NUCLEOTIDE SEQUENCE [LARGE SCALE GENOMIC DNA]</scope>
    <source>
        <strain evidence="2">JIC</strain>
    </source>
</reference>
<comment type="caution">
    <text evidence="2">The sequence shown here is derived from an EMBL/GenBank/DDBJ whole genome shotgun (WGS) entry which is preliminary data.</text>
</comment>
<accession>A0AAW1KY64</accession>